<keyword evidence="1" id="KW-0472">Membrane</keyword>
<keyword evidence="3" id="KW-1185">Reference proteome</keyword>
<feature type="transmembrane region" description="Helical" evidence="1">
    <location>
        <begin position="133"/>
        <end position="151"/>
    </location>
</feature>
<dbReference type="PANTHER" id="PTHR23530:SF1">
    <property type="entry name" value="PERMEASE, MAJOR FACILITATOR SUPERFAMILY-RELATED"/>
    <property type="match status" value="1"/>
</dbReference>
<dbReference type="SUPFAM" id="SSF103473">
    <property type="entry name" value="MFS general substrate transporter"/>
    <property type="match status" value="1"/>
</dbReference>
<evidence type="ECO:0000256" key="1">
    <source>
        <dbReference type="SAM" id="Phobius"/>
    </source>
</evidence>
<reference evidence="3" key="1">
    <citation type="journal article" date="2019" name="Int. J. Syst. Evol. Microbiol.">
        <title>The Global Catalogue of Microorganisms (GCM) 10K type strain sequencing project: providing services to taxonomists for standard genome sequencing and annotation.</title>
        <authorList>
            <consortium name="The Broad Institute Genomics Platform"/>
            <consortium name="The Broad Institute Genome Sequencing Center for Infectious Disease"/>
            <person name="Wu L."/>
            <person name="Ma J."/>
        </authorList>
    </citation>
    <scope>NUCLEOTIDE SEQUENCE [LARGE SCALE GENOMIC DNA]</scope>
    <source>
        <strain evidence="3">ICMP 6774ER</strain>
    </source>
</reference>
<dbReference type="Gene3D" id="1.20.1250.20">
    <property type="entry name" value="MFS general substrate transporter like domains"/>
    <property type="match status" value="1"/>
</dbReference>
<dbReference type="Proteomes" id="UP001597368">
    <property type="component" value="Unassembled WGS sequence"/>
</dbReference>
<dbReference type="PANTHER" id="PTHR23530">
    <property type="entry name" value="TRANSPORT PROTEIN-RELATED"/>
    <property type="match status" value="1"/>
</dbReference>
<dbReference type="InterPro" id="IPR011701">
    <property type="entry name" value="MFS"/>
</dbReference>
<dbReference type="RefSeq" id="WP_379574432.1">
    <property type="nucleotide sequence ID" value="NZ_JBHUFV010000033.1"/>
</dbReference>
<keyword evidence="1" id="KW-0812">Transmembrane</keyword>
<name>A0ABW4SZR3_9ACTN</name>
<feature type="transmembrane region" description="Helical" evidence="1">
    <location>
        <begin position="38"/>
        <end position="57"/>
    </location>
</feature>
<dbReference type="InterPro" id="IPR053160">
    <property type="entry name" value="MFS_DHA3_Transporter"/>
</dbReference>
<sequence>MLPKLYAYSFLGDFILLYPVYTLLFSDTGLTVPEITSLFVIWVVAALLLEVPSGALADSLSRKALLVAGPLLGTAGFALWTAVPSYWAFAAGFVLWGAREALESGAFEALVHDNLAHTGRGERYAEVMGRARSIGLVATALAMAVAGPLFAGGGYVAVGVGSVLACLACAAVAATLPEHRAEPEDDDPHGYLDTLKEGLAEARRSPKVLRALLLVPAVTAVWGELEEYVPLLAQESGATTQAVPLLVLLLWVGATSGGLLAKRAARLRTRGLAAVLAVGGLALGVGAATGHPGGFVGIAVAFAMFQLGEVLADARLQRRITGPSRATVTSLAGLLTDVCTIVALVLYGAASLVLSHSALFVLFSVPYLVTALAMSRRTSPLPLPGDVPGK</sequence>
<feature type="transmembrane region" description="Helical" evidence="1">
    <location>
        <begin position="157"/>
        <end position="176"/>
    </location>
</feature>
<feature type="transmembrane region" description="Helical" evidence="1">
    <location>
        <begin position="353"/>
        <end position="374"/>
    </location>
</feature>
<feature type="transmembrane region" description="Helical" evidence="1">
    <location>
        <begin position="6"/>
        <end position="26"/>
    </location>
</feature>
<proteinExistence type="predicted"/>
<evidence type="ECO:0000313" key="3">
    <source>
        <dbReference type="Proteomes" id="UP001597368"/>
    </source>
</evidence>
<dbReference type="EMBL" id="JBHUFV010000033">
    <property type="protein sequence ID" value="MFD1934380.1"/>
    <property type="molecule type" value="Genomic_DNA"/>
</dbReference>
<dbReference type="Pfam" id="PF07690">
    <property type="entry name" value="MFS_1"/>
    <property type="match status" value="1"/>
</dbReference>
<protein>
    <submittedName>
        <fullName evidence="2">MFS transporter</fullName>
    </submittedName>
</protein>
<keyword evidence="1" id="KW-1133">Transmembrane helix</keyword>
<dbReference type="InterPro" id="IPR036259">
    <property type="entry name" value="MFS_trans_sf"/>
</dbReference>
<accession>A0ABW4SZR3</accession>
<evidence type="ECO:0000313" key="2">
    <source>
        <dbReference type="EMBL" id="MFD1934380.1"/>
    </source>
</evidence>
<organism evidence="2 3">
    <name type="scientific">Nonomuraea mangrovi</name>
    <dbReference type="NCBI Taxonomy" id="2316207"/>
    <lineage>
        <taxon>Bacteria</taxon>
        <taxon>Bacillati</taxon>
        <taxon>Actinomycetota</taxon>
        <taxon>Actinomycetes</taxon>
        <taxon>Streptosporangiales</taxon>
        <taxon>Streptosporangiaceae</taxon>
        <taxon>Nonomuraea</taxon>
    </lineage>
</organism>
<feature type="transmembrane region" description="Helical" evidence="1">
    <location>
        <begin position="272"/>
        <end position="289"/>
    </location>
</feature>
<comment type="caution">
    <text evidence="2">The sequence shown here is derived from an EMBL/GenBank/DDBJ whole genome shotgun (WGS) entry which is preliminary data.</text>
</comment>
<feature type="transmembrane region" description="Helical" evidence="1">
    <location>
        <begin position="243"/>
        <end position="260"/>
    </location>
</feature>
<feature type="transmembrane region" description="Helical" evidence="1">
    <location>
        <begin position="326"/>
        <end position="347"/>
    </location>
</feature>
<gene>
    <name evidence="2" type="ORF">ACFSKW_23210</name>
</gene>